<dbReference type="InterPro" id="IPR055454">
    <property type="entry name" value="CNOT1-like_NOT1_connector"/>
</dbReference>
<evidence type="ECO:0000259" key="11">
    <source>
        <dbReference type="Pfam" id="PF16417"/>
    </source>
</evidence>
<feature type="region of interest" description="Disordered" evidence="7">
    <location>
        <begin position="659"/>
        <end position="701"/>
    </location>
</feature>
<evidence type="ECO:0000259" key="9">
    <source>
        <dbReference type="Pfam" id="PF12842"/>
    </source>
</evidence>
<evidence type="ECO:0000259" key="12">
    <source>
        <dbReference type="Pfam" id="PF16418"/>
    </source>
</evidence>
<evidence type="ECO:0000256" key="3">
    <source>
        <dbReference type="ARBA" id="ARBA00023015"/>
    </source>
</evidence>
<dbReference type="Pfam" id="PF16415">
    <property type="entry name" value="CNOT1_CAF1_bind"/>
    <property type="match status" value="1"/>
</dbReference>
<dbReference type="InterPro" id="IPR024557">
    <property type="entry name" value="CNOT1_dom_4"/>
</dbReference>
<dbReference type="InterPro" id="IPR055104">
    <property type="entry name" value="CNOT1_1st"/>
</dbReference>
<feature type="domain" description="CCR4-Not complex component Not1 C-terminal" evidence="8">
    <location>
        <begin position="2016"/>
        <end position="2325"/>
    </location>
</feature>
<dbReference type="FunFam" id="1.25.40.180:FF:000005">
    <property type="entry name" value="Ccr4-not transcription complex subunit 1 isoform"/>
    <property type="match status" value="1"/>
</dbReference>
<evidence type="ECO:0000256" key="1">
    <source>
        <dbReference type="ARBA" id="ARBA00004123"/>
    </source>
</evidence>
<dbReference type="Gene3D" id="1.25.40.800">
    <property type="match status" value="2"/>
</dbReference>
<keyword evidence="4" id="KW-0804">Transcription</keyword>
<organism evidence="15 16">
    <name type="scientific">Amphibalanus amphitrite</name>
    <name type="common">Striped barnacle</name>
    <name type="synonym">Balanus amphitrite</name>
    <dbReference type="NCBI Taxonomy" id="1232801"/>
    <lineage>
        <taxon>Eukaryota</taxon>
        <taxon>Metazoa</taxon>
        <taxon>Ecdysozoa</taxon>
        <taxon>Arthropoda</taxon>
        <taxon>Crustacea</taxon>
        <taxon>Multicrustacea</taxon>
        <taxon>Cirripedia</taxon>
        <taxon>Thoracica</taxon>
        <taxon>Thoracicalcarea</taxon>
        <taxon>Balanomorpha</taxon>
        <taxon>Balanoidea</taxon>
        <taxon>Balanidae</taxon>
        <taxon>Amphibalaninae</taxon>
        <taxon>Amphibalanus</taxon>
    </lineage>
</organism>
<evidence type="ECO:0000256" key="4">
    <source>
        <dbReference type="ARBA" id="ARBA00023163"/>
    </source>
</evidence>
<evidence type="ECO:0000256" key="6">
    <source>
        <dbReference type="ARBA" id="ARBA00025717"/>
    </source>
</evidence>
<dbReference type="InterPro" id="IPR007196">
    <property type="entry name" value="CCR4-Not_Not1_C"/>
</dbReference>
<keyword evidence="5" id="KW-0539">Nucleus</keyword>
<dbReference type="Proteomes" id="UP000440578">
    <property type="component" value="Unassembled WGS sequence"/>
</dbReference>
<evidence type="ECO:0000259" key="10">
    <source>
        <dbReference type="Pfam" id="PF16415"/>
    </source>
</evidence>
<dbReference type="FunFam" id="1.25.40.790:FF:000001">
    <property type="entry name" value="Ccr4-not transcription complex subunit 1 isoform"/>
    <property type="match status" value="1"/>
</dbReference>
<feature type="domain" description="CCR4-NOT transcription complex subunit 1-like NOT1 connector" evidence="14">
    <location>
        <begin position="1627"/>
        <end position="1822"/>
    </location>
</feature>
<dbReference type="PANTHER" id="PTHR13162:SF8">
    <property type="entry name" value="CCR4-NOT TRANSCRIPTION COMPLEX SUBUNIT 1"/>
    <property type="match status" value="1"/>
</dbReference>
<feature type="compositionally biased region" description="Gly residues" evidence="7">
    <location>
        <begin position="1824"/>
        <end position="1835"/>
    </location>
</feature>
<feature type="region of interest" description="Disordered" evidence="7">
    <location>
        <begin position="1824"/>
        <end position="1849"/>
    </location>
</feature>
<comment type="subcellular location">
    <subcellularLocation>
        <location evidence="1">Nucleus</location>
    </subcellularLocation>
</comment>
<feature type="region of interest" description="Disordered" evidence="7">
    <location>
        <begin position="986"/>
        <end position="1033"/>
    </location>
</feature>
<feature type="compositionally biased region" description="Pro residues" evidence="7">
    <location>
        <begin position="1013"/>
        <end position="1024"/>
    </location>
</feature>
<dbReference type="Pfam" id="PF12842">
    <property type="entry name" value="DUF3819"/>
    <property type="match status" value="1"/>
</dbReference>
<dbReference type="GO" id="GO:0017148">
    <property type="term" value="P:negative regulation of translation"/>
    <property type="evidence" value="ECO:0007669"/>
    <property type="project" value="InterPro"/>
</dbReference>
<dbReference type="Gene3D" id="1.25.40.840">
    <property type="entry name" value="CCR4-NOT transcription complex subunit 1 TTP binding domain"/>
    <property type="match status" value="1"/>
</dbReference>
<gene>
    <name evidence="15" type="primary">Cnot1_1</name>
    <name evidence="15" type="ORF">FJT64_001985</name>
</gene>
<dbReference type="GO" id="GO:0000288">
    <property type="term" value="P:nuclear-transcribed mRNA catabolic process, deadenylation-dependent decay"/>
    <property type="evidence" value="ECO:0007669"/>
    <property type="project" value="TreeGrafter"/>
</dbReference>
<accession>A0A6A4WS96</accession>
<dbReference type="GO" id="GO:0005634">
    <property type="term" value="C:nucleus"/>
    <property type="evidence" value="ECO:0007669"/>
    <property type="project" value="UniProtKB-SubCell"/>
</dbReference>
<dbReference type="EMBL" id="VIIS01000314">
    <property type="protein sequence ID" value="KAF0310356.1"/>
    <property type="molecule type" value="Genomic_DNA"/>
</dbReference>
<evidence type="ECO:0000256" key="2">
    <source>
        <dbReference type="ARBA" id="ARBA00022491"/>
    </source>
</evidence>
<feature type="domain" description="CCR4-NOT transcription complex subunit 1" evidence="9">
    <location>
        <begin position="1379"/>
        <end position="1526"/>
    </location>
</feature>
<reference evidence="15 16" key="1">
    <citation type="submission" date="2019-07" db="EMBL/GenBank/DDBJ databases">
        <title>Draft genome assembly of a fouling barnacle, Amphibalanus amphitrite (Darwin, 1854): The first reference genome for Thecostraca.</title>
        <authorList>
            <person name="Kim W."/>
        </authorList>
    </citation>
    <scope>NUCLEOTIDE SEQUENCE [LARGE SCALE GENOMIC DNA]</scope>
    <source>
        <strain evidence="15">SNU_AA5</strain>
        <tissue evidence="15">Soma without cirri and trophi</tissue>
    </source>
</reference>
<feature type="domain" description="CCR4-NOT transcription complex subunit 1 HEAT repeat" evidence="12">
    <location>
        <begin position="475"/>
        <end position="630"/>
    </location>
</feature>
<dbReference type="InterPro" id="IPR036691">
    <property type="entry name" value="Endo/exonu/phosph_ase_sf"/>
</dbReference>
<evidence type="ECO:0000256" key="5">
    <source>
        <dbReference type="ARBA" id="ARBA00023242"/>
    </source>
</evidence>
<feature type="region of interest" description="Disordered" evidence="7">
    <location>
        <begin position="1290"/>
        <end position="1349"/>
    </location>
</feature>
<keyword evidence="16" id="KW-1185">Reference proteome</keyword>
<dbReference type="InterPro" id="IPR032194">
    <property type="entry name" value="CNOT1_HEAT"/>
</dbReference>
<feature type="compositionally biased region" description="Low complexity" evidence="7">
    <location>
        <begin position="1000"/>
        <end position="1012"/>
    </location>
</feature>
<feature type="compositionally biased region" description="Pro residues" evidence="7">
    <location>
        <begin position="1592"/>
        <end position="1611"/>
    </location>
</feature>
<evidence type="ECO:0000259" key="13">
    <source>
        <dbReference type="Pfam" id="PF22940"/>
    </source>
</evidence>
<dbReference type="Pfam" id="PF04054">
    <property type="entry name" value="Not1"/>
    <property type="match status" value="2"/>
</dbReference>
<dbReference type="Pfam" id="PF22940">
    <property type="entry name" value="CNOT1_1st"/>
    <property type="match status" value="1"/>
</dbReference>
<dbReference type="GO" id="GO:0060090">
    <property type="term" value="F:molecular adaptor activity"/>
    <property type="evidence" value="ECO:0007669"/>
    <property type="project" value="TreeGrafter"/>
</dbReference>
<dbReference type="Pfam" id="PF16417">
    <property type="entry name" value="CNOT1_TTP_bind"/>
    <property type="match status" value="1"/>
</dbReference>
<dbReference type="Gene3D" id="1.25.40.790">
    <property type="match status" value="1"/>
</dbReference>
<dbReference type="OrthoDB" id="1933107at2759"/>
<dbReference type="InterPro" id="IPR038535">
    <property type="entry name" value="CNOT1_TTP_bind_sf"/>
</dbReference>
<feature type="compositionally biased region" description="Pro residues" evidence="7">
    <location>
        <begin position="664"/>
        <end position="685"/>
    </location>
</feature>
<evidence type="ECO:0000259" key="14">
    <source>
        <dbReference type="Pfam" id="PF25097"/>
    </source>
</evidence>
<comment type="caution">
    <text evidence="15">The sequence shown here is derived from an EMBL/GenBank/DDBJ whole genome shotgun (WGS) entry which is preliminary data.</text>
</comment>
<dbReference type="Gene3D" id="1.25.40.180">
    <property type="match status" value="1"/>
</dbReference>
<feature type="domain" description="CCR4-NOT transcription complex subunit 1 TTP binding" evidence="11">
    <location>
        <begin position="813"/>
        <end position="985"/>
    </location>
</feature>
<sequence>MFPCKLVEAHGSDAQIHLLRCLFTHVDWEAGGRSGGPTNKDNPQLQLLQQLCASLATRPNFVHTLCYAVDHRTFRRGGQTARLLHDLPRTLKLKKAEEVAFAIALLHSRDPETVKQAEQFVQQRLPELVRNYVESADCSGVAEEGGLHESSPELLHRLVSWLLYAPPEQLDKAADSQEALVEAVRKDLPRGVVPAVLAPLIYPDCADIPVAKIAAATPAAMAANLMDSSLADFVLEVGYVLCSSVEECRRHLVNHGASELTAPAVARCLGAMAKTYTGLQEQIPIQSLQSPASIWASDKTTDGPQTWNVEVFVQAVHELTPALQWKEVVYHLDHPGFQVKDRTALRLITQALQLGLQLQGVGADSFPVQVLYRVWKNADSQLSYIDQILKNPDVFCLADYQCYMVDVSQLKVPPEKDNKELNTWRCTELMQLLLHLAESGHTCFVQELLKYPLQHGPDILALNLLAAGSSSHLAQELLSSLFVVFLNGHHPNSAAVLHQAWHTATNTSGVRTMLMHTMAEWYRQAENDQGRLSRILDVAQDLKALSLLLSYQALPFVIDLACLASRREYLKLDKWLSDKIHEHGEPFIAATVKFLQRRVPQLSGGPPSELELPPKAPLPADLVTTVLSVLHARVNSAGVGHELSEAILTMMGNASQLLQLGRQRPPPPGVARPPPAGPPRPPDPSPFGAGPLGSQLFPSSAGGDSLVGGLTATISGLGLGGPAASTPGASTPSAGLGLSSPFSLQGSAAGSAAAVGGARSAAQASLLASLTPPAISGLFGPGGGGAGAGPSTAQHAAAALHGASRTVSHADVSPFPNESAGALSKEVEEEANSNFQRIYNHPPHPTLSIEEVLDMLKRFQDSNVQHEREVFACMLRSLMDEYKFFPQYPDKELYITAQLFGGIIEHNLVTNYMGLGLALRYVLDAVKKKPGSNMYNFGIVALDRFKHRLREYPQYCQHLATVEHFGQFPRHLVDYIDCGMRSQEPLNRPEGPVLPPHLQALVSGSGSSGSAAPTPPASSTPAPRPSSVASSAAPLVSGRPSIANTTNIETLLSALPDVPIPVEAVQDKVGFIFNNLSQLNLQQKCEELLDIITKEHWPWFSQYVVVRRLSIEPNFHTLYANFVDATKRAELIDTVVREVHRNIQVLLRADKGVEKFSDRTILKNLGHWLGLMTIAKSKPILQVDLDLKALVVEAYHLGMHELLYIVPFVAKVLESCAKSKIFKPPNPWTMGIMNLLAELHQERDLKLNLKFEVEVLCKTLSLDVNELKPTDWLHDPQRLQRLPIQLKRPVPAPTPVPALPPPTAPPPTAPSVPPPAAPPPQLSAAGGSGEDTTTSGGPELPPTAAAPRFTVGDINTSSIAGLAAHITINPALPLFQTHPAMRQIVLPAVERTVQDWLPRAVERNCKLAVSTAEQLVKKDFSMDGDDLKMRTAAHQLVMSLTAGLTLINCRDHLTLSISSNIRASMLSIVRSATPQQKEFIEQTANMVAADNVELACCFIQKTAIEKSILEIDKRLAAEFELRKMARAEGRRYCDPSVASYQEARMPEPIRLQPLSGQQMSVYEEFTRAVPGFAPSEAPVPPQPQLMQMPPRSAQPPPPLPLRATQPPPPLSAPGDELSQLLEKVSLELQALLQQLHPAAAASAPAQQLSRLAEEVNIARGSRDVAAHIRLVKLAVDGLLEQSPQVSPEAEPVALRLRDSHQLVLRALQEPRCYGPQWVQKYVTSSVAEWRGDVRLNGDTLEALVRARLISLPQLDSQLALAVEAANYSSVFLAMQLLQVFFIDARDSIVTENDLANTIEAMTKVAQQQGSENIANLLEVVRGGGSGTGSGSGGGHDTPFSAADRNPGGPTAHIHKGISQARDFDDPPGLQEKTEFLLREWVQLYHAPSSGRESTKAFSQIVYQMNMQGILKTDDLITRFFRHATQMCVDMCYRTLNDQAAMTPTMVRNKCFRTLDAFVRLIALLVKHSGESPNAVSKINLLNKVLGIVTGVLLQDHEIRKTEFQQLPYHRIFIMLLLELNAPDPVLEAINFQVLTAFCNVLHILRPEKAPAFAYAWLDIVSHRVFIGRMLAVTPQHKGWGPYAQLLIDLFNFLSPFLRNAELAKPITILYRGCLRVLLVLLHDFPEFLCDYHYNFCDVIPPNCIQMRNLVLSAFPRNLPPPDPFAGKLQVDMIPEIRQAPMIQTNYASLIQPPSFKNELDTYLNTRTPVTFVTDLRSTLQASAEPGCRYNIQLMNALVLYVGTEAIAAIQAKGLQPNKQTITHSSHMDIFQSLAVDTDTEGRYLFLNAIANQLRYPNSHTNYFLHLILYLFAEANTPAIQEQITRGAAAFVLGAIYRPPSGAISPVLEDLREQLLWVLGTGKPLYVLGDTNFDLLNDVSSDIQRYRQTLNDLSLKQLVAGQTRPESEALLDHAIVRSSDCTTTASVKPCTWSDHDLIVAKASVGRERRHPVEVTIRSTRNLVPDALRLELLLTDWSEVYQSVAVGDKVLLERLIVNRPHPWGLLITFIELIKNPTFDFWSHEFVHCAPEIEKLFDSVARSCAAQGQKVSALRAAVAGQQPSPSAGGAE</sequence>
<feature type="region of interest" description="Disordered" evidence="7">
    <location>
        <begin position="1573"/>
        <end position="1615"/>
    </location>
</feature>
<dbReference type="FunFam" id="1.25.40.840:FF:000001">
    <property type="entry name" value="Ccr4-not transcription complex subunit 1 isoform"/>
    <property type="match status" value="1"/>
</dbReference>
<name>A0A6A4WS96_AMPAM</name>
<evidence type="ECO:0000313" key="15">
    <source>
        <dbReference type="EMBL" id="KAF0310356.1"/>
    </source>
</evidence>
<dbReference type="PANTHER" id="PTHR13162">
    <property type="entry name" value="CCR4-NOT TRANSCRIPTION COMPLEX"/>
    <property type="match status" value="1"/>
</dbReference>
<proteinExistence type="inferred from homology"/>
<dbReference type="GO" id="GO:0030015">
    <property type="term" value="C:CCR4-NOT core complex"/>
    <property type="evidence" value="ECO:0007669"/>
    <property type="project" value="InterPro"/>
</dbReference>
<dbReference type="Pfam" id="PF25097">
    <property type="entry name" value="ARM_Cnot1"/>
    <property type="match status" value="1"/>
</dbReference>
<dbReference type="SUPFAM" id="SSF56219">
    <property type="entry name" value="DNase I-like"/>
    <property type="match status" value="1"/>
</dbReference>
<dbReference type="InterPro" id="IPR032193">
    <property type="entry name" value="CNOT1_TTP_bind"/>
</dbReference>
<feature type="domain" description="CCR4-NOT transcription complex subunit 1 N-terminal" evidence="13">
    <location>
        <begin position="6"/>
        <end position="200"/>
    </location>
</feature>
<dbReference type="GO" id="GO:0000932">
    <property type="term" value="C:P-body"/>
    <property type="evidence" value="ECO:0007669"/>
    <property type="project" value="TreeGrafter"/>
</dbReference>
<dbReference type="InterPro" id="IPR040398">
    <property type="entry name" value="Not1"/>
</dbReference>
<dbReference type="Pfam" id="PF16418">
    <property type="entry name" value="CNOT1_HEAT"/>
    <property type="match status" value="1"/>
</dbReference>
<evidence type="ECO:0000259" key="8">
    <source>
        <dbReference type="Pfam" id="PF04054"/>
    </source>
</evidence>
<feature type="compositionally biased region" description="Pro residues" evidence="7">
    <location>
        <begin position="1290"/>
        <end position="1321"/>
    </location>
</feature>
<dbReference type="CDD" id="cd20710">
    <property type="entry name" value="NOT1_connector"/>
    <property type="match status" value="1"/>
</dbReference>
<comment type="similarity">
    <text evidence="6">Belongs to the CNOT1 family.</text>
</comment>
<protein>
    <submittedName>
        <fullName evidence="15">CCR4-NOT transcription complex subunit 1</fullName>
    </submittedName>
</protein>
<dbReference type="InterPro" id="IPR032191">
    <property type="entry name" value="CNOT1_CAF1_bind"/>
</dbReference>
<evidence type="ECO:0000256" key="7">
    <source>
        <dbReference type="SAM" id="MobiDB-lite"/>
    </source>
</evidence>
<evidence type="ECO:0000313" key="16">
    <source>
        <dbReference type="Proteomes" id="UP000440578"/>
    </source>
</evidence>
<keyword evidence="3" id="KW-0805">Transcription regulation</keyword>
<keyword evidence="2" id="KW-0678">Repressor</keyword>
<feature type="domain" description="CCR4-Not complex component Not1 C-terminal" evidence="8">
    <location>
        <begin position="2487"/>
        <end position="2538"/>
    </location>
</feature>
<feature type="domain" description="CCR4-NOT transcription complex subunit 1 CAF1-binding" evidence="10">
    <location>
        <begin position="1060"/>
        <end position="1280"/>
    </location>
</feature>